<keyword evidence="7 8" id="KW-0472">Membrane</keyword>
<keyword evidence="5" id="KW-0862">Zinc</keyword>
<sequence>MIAGDDWSLILAGSAAGLATGVATLVGALPVLAFRGSERLHDMMLAFAAGVMLSASYLSLIVPAADFAMANGSTPFAAAGLIALGVGAGALSIGWIRARVTPPEAFTSNGAAPEVSQRVWLLLLAMTAHNFPEGAAVGVGFGSGEIKIGITTAIGIGVQNLPEGLAVAAALLTIGVSRRRAVLISGATGMVEPLGAFLAAAIVTLANQLLAPAMGWAAGAMLYIVAAELIPAVQKDSSDSRPIAAFVVGLALMLLLDIALG</sequence>
<dbReference type="InterPro" id="IPR003689">
    <property type="entry name" value="ZIP"/>
</dbReference>
<comment type="subcellular location">
    <subcellularLocation>
        <location evidence="1">Cell membrane</location>
        <topology evidence="1">Multi-pass membrane protein</topology>
    </subcellularLocation>
</comment>
<accession>A0A6G7ZQ66</accession>
<gene>
    <name evidence="9" type="ORF">G7078_09960</name>
</gene>
<evidence type="ECO:0000256" key="8">
    <source>
        <dbReference type="SAM" id="Phobius"/>
    </source>
</evidence>
<feature type="transmembrane region" description="Helical" evidence="8">
    <location>
        <begin position="45"/>
        <end position="64"/>
    </location>
</feature>
<evidence type="ECO:0000256" key="6">
    <source>
        <dbReference type="ARBA" id="ARBA00022989"/>
    </source>
</evidence>
<dbReference type="PANTHER" id="PTHR11040">
    <property type="entry name" value="ZINC/IRON TRANSPORTER"/>
    <property type="match status" value="1"/>
</dbReference>
<evidence type="ECO:0000256" key="2">
    <source>
        <dbReference type="ARBA" id="ARBA00006939"/>
    </source>
</evidence>
<evidence type="ECO:0000313" key="9">
    <source>
        <dbReference type="EMBL" id="QIL03069.1"/>
    </source>
</evidence>
<keyword evidence="3" id="KW-1003">Cell membrane</keyword>
<evidence type="ECO:0000256" key="1">
    <source>
        <dbReference type="ARBA" id="ARBA00004651"/>
    </source>
</evidence>
<protein>
    <submittedName>
        <fullName evidence="9">ZIP family metal transporter</fullName>
    </submittedName>
</protein>
<comment type="similarity">
    <text evidence="2">Belongs to the ZIP transporter (TC 2.A.5) family.</text>
</comment>
<dbReference type="GO" id="GO:0005385">
    <property type="term" value="F:zinc ion transmembrane transporter activity"/>
    <property type="evidence" value="ECO:0007669"/>
    <property type="project" value="TreeGrafter"/>
</dbReference>
<dbReference type="KEGG" id="ssin:G7078_09960"/>
<dbReference type="GO" id="GO:0005886">
    <property type="term" value="C:plasma membrane"/>
    <property type="evidence" value="ECO:0007669"/>
    <property type="project" value="UniProtKB-SubCell"/>
</dbReference>
<feature type="transmembrane region" description="Helical" evidence="8">
    <location>
        <begin position="209"/>
        <end position="230"/>
    </location>
</feature>
<evidence type="ECO:0000256" key="4">
    <source>
        <dbReference type="ARBA" id="ARBA00022692"/>
    </source>
</evidence>
<dbReference type="RefSeq" id="WP_166095610.1">
    <property type="nucleotide sequence ID" value="NZ_CP049871.1"/>
</dbReference>
<feature type="transmembrane region" description="Helical" evidence="8">
    <location>
        <begin position="242"/>
        <end position="260"/>
    </location>
</feature>
<keyword evidence="10" id="KW-1185">Reference proteome</keyword>
<reference evidence="9 10" key="1">
    <citation type="submission" date="2020-03" db="EMBL/GenBank/DDBJ databases">
        <title>Sphingomonas sp. nov., isolated from fish.</title>
        <authorList>
            <person name="Hyun D.-W."/>
            <person name="Bae J.-W."/>
        </authorList>
    </citation>
    <scope>NUCLEOTIDE SEQUENCE [LARGE SCALE GENOMIC DNA]</scope>
    <source>
        <strain evidence="9 10">HDW15C</strain>
    </source>
</reference>
<keyword evidence="4 8" id="KW-0812">Transmembrane</keyword>
<dbReference type="Proteomes" id="UP000502502">
    <property type="component" value="Chromosome"/>
</dbReference>
<proteinExistence type="inferred from homology"/>
<feature type="transmembrane region" description="Helical" evidence="8">
    <location>
        <begin position="76"/>
        <end position="96"/>
    </location>
</feature>
<evidence type="ECO:0000256" key="7">
    <source>
        <dbReference type="ARBA" id="ARBA00023136"/>
    </source>
</evidence>
<name>A0A6G7ZQ66_9SPHN</name>
<dbReference type="PANTHER" id="PTHR11040:SF211">
    <property type="entry name" value="ZINC TRANSPORTER ZIP11"/>
    <property type="match status" value="1"/>
</dbReference>
<organism evidence="9 10">
    <name type="scientific">Sphingomonas sinipercae</name>
    <dbReference type="NCBI Taxonomy" id="2714944"/>
    <lineage>
        <taxon>Bacteria</taxon>
        <taxon>Pseudomonadati</taxon>
        <taxon>Pseudomonadota</taxon>
        <taxon>Alphaproteobacteria</taxon>
        <taxon>Sphingomonadales</taxon>
        <taxon>Sphingomonadaceae</taxon>
        <taxon>Sphingomonas</taxon>
    </lineage>
</organism>
<evidence type="ECO:0000256" key="5">
    <source>
        <dbReference type="ARBA" id="ARBA00022833"/>
    </source>
</evidence>
<dbReference type="Pfam" id="PF02535">
    <property type="entry name" value="Zip"/>
    <property type="match status" value="1"/>
</dbReference>
<keyword evidence="6 8" id="KW-1133">Transmembrane helix</keyword>
<dbReference type="AlphaFoldDB" id="A0A6G7ZQ66"/>
<dbReference type="EMBL" id="CP049871">
    <property type="protein sequence ID" value="QIL03069.1"/>
    <property type="molecule type" value="Genomic_DNA"/>
</dbReference>
<evidence type="ECO:0000313" key="10">
    <source>
        <dbReference type="Proteomes" id="UP000502502"/>
    </source>
</evidence>
<evidence type="ECO:0000256" key="3">
    <source>
        <dbReference type="ARBA" id="ARBA00022475"/>
    </source>
</evidence>
<feature type="transmembrane region" description="Helical" evidence="8">
    <location>
        <begin position="12"/>
        <end position="33"/>
    </location>
</feature>
<feature type="transmembrane region" description="Helical" evidence="8">
    <location>
        <begin position="181"/>
        <end position="203"/>
    </location>
</feature>